<dbReference type="InterPro" id="IPR011761">
    <property type="entry name" value="ATP-grasp"/>
</dbReference>
<dbReference type="Pfam" id="PF13380">
    <property type="entry name" value="CoA_binding_2"/>
    <property type="match status" value="1"/>
</dbReference>
<evidence type="ECO:0000313" key="4">
    <source>
        <dbReference type="Proteomes" id="UP000295411"/>
    </source>
</evidence>
<keyword evidence="4" id="KW-1185">Reference proteome</keyword>
<dbReference type="Pfam" id="PF13607">
    <property type="entry name" value="Succ_CoA_lig"/>
    <property type="match status" value="1"/>
</dbReference>
<dbReference type="InterPro" id="IPR032875">
    <property type="entry name" value="Succ_CoA_lig_flav_dom"/>
</dbReference>
<name>A0A4R5TZ96_9MICC</name>
<protein>
    <submittedName>
        <fullName evidence="3">CoA-binding protein</fullName>
    </submittedName>
</protein>
<evidence type="ECO:0000256" key="1">
    <source>
        <dbReference type="PROSITE-ProRule" id="PRU00409"/>
    </source>
</evidence>
<dbReference type="Gene3D" id="3.40.50.261">
    <property type="entry name" value="Succinyl-CoA synthetase domains"/>
    <property type="match status" value="2"/>
</dbReference>
<accession>A0A4R5TZ96</accession>
<dbReference type="PROSITE" id="PS50975">
    <property type="entry name" value="ATP_GRASP"/>
    <property type="match status" value="1"/>
</dbReference>
<reference evidence="3 4" key="1">
    <citation type="submission" date="2019-03" db="EMBL/GenBank/DDBJ databases">
        <title>Arthrobacter sp. nov., an bacterium isolated from biocrust in Mu Us Desert.</title>
        <authorList>
            <person name="Lixiong L."/>
        </authorList>
    </citation>
    <scope>NUCLEOTIDE SEQUENCE [LARGE SCALE GENOMIC DNA]</scope>
    <source>
        <strain evidence="3 4">SLN-3</strain>
    </source>
</reference>
<dbReference type="AlphaFoldDB" id="A0A4R5TZ96"/>
<dbReference type="Gene3D" id="3.40.50.720">
    <property type="entry name" value="NAD(P)-binding Rossmann-like Domain"/>
    <property type="match status" value="1"/>
</dbReference>
<proteinExistence type="predicted"/>
<dbReference type="InterPro" id="IPR016102">
    <property type="entry name" value="Succinyl-CoA_synth-like"/>
</dbReference>
<dbReference type="SUPFAM" id="SSF51735">
    <property type="entry name" value="NAD(P)-binding Rossmann-fold domains"/>
    <property type="match status" value="1"/>
</dbReference>
<dbReference type="Gene3D" id="3.30.1490.20">
    <property type="entry name" value="ATP-grasp fold, A domain"/>
    <property type="match status" value="1"/>
</dbReference>
<dbReference type="SUPFAM" id="SSF52210">
    <property type="entry name" value="Succinyl-CoA synthetase domains"/>
    <property type="match status" value="2"/>
</dbReference>
<dbReference type="InterPro" id="IPR003781">
    <property type="entry name" value="CoA-bd"/>
</dbReference>
<organism evidence="3 4">
    <name type="scientific">Arthrobacter crusticola</name>
    <dbReference type="NCBI Taxonomy" id="2547960"/>
    <lineage>
        <taxon>Bacteria</taxon>
        <taxon>Bacillati</taxon>
        <taxon>Actinomycetota</taxon>
        <taxon>Actinomycetes</taxon>
        <taxon>Micrococcales</taxon>
        <taxon>Micrococcaceae</taxon>
        <taxon>Arthrobacter</taxon>
    </lineage>
</organism>
<sequence length="702" mass="73111">MTTGGAAPLRFAADPATRAEAASLGAFRDPASVAVIGASNNQLKWGYWLARGALAGADRRAVYLVNRSAETVGGAPAFARLSDLPEVPELLVLCVPPRSIEGVVVEALQLGVKAFLGITAGTPDEARIAALIRAAGARLLGPNSLGLYDGSTKLQLAWGHFIPGPLAIISQSGQLGSEIANLGARCGLGVSRFISVGNQLDVTAGELLEDLIDHDATRIVALYLESFANGRQLVNILRALAETGKQTLLLTTGASEGSQRLARSHTGSITSALDTVDAACRAAGAIRVATPTELVHLAHYLSTAPRPMGRRIAVISDSGGQGGIAADEASARGLTTPVLSAQLQSTLAAVLPTGASVSNPVDLAGAGEANLSVYAELSQRILESGEVDAVVLSGYLGRYGEDTPTAEPAELRVIDRLGAIARGSRVPVVVHSMSEGSRAVGRMREHGIPAFTGIEFAMTAFAQASRLAEWPGRTIEDIDAESTVPEPGYWAARRFLTGIGVPLPAGVLIRSRAELDQASAALAFPVVLKAGWLEHKSEHDAVRLHLGSSRELAAVYDDMLARLGAGEYVVEEQDKRPNTVEMLVGGRLDPDFGPVIAVGAGGTEAELHRDVCVELAPVDRPTAVDMIRRLACFPLLNGWRGRPATDIDALAAIVVAVSEAIAAHTGLSEIEVNPVRVASDGALAVDALILPAAADPDSRRKP</sequence>
<dbReference type="GO" id="GO:0046872">
    <property type="term" value="F:metal ion binding"/>
    <property type="evidence" value="ECO:0007669"/>
    <property type="project" value="InterPro"/>
</dbReference>
<comment type="caution">
    <text evidence="3">The sequence shown here is derived from an EMBL/GenBank/DDBJ whole genome shotgun (WGS) entry which is preliminary data.</text>
</comment>
<gene>
    <name evidence="3" type="ORF">E2F48_05265</name>
</gene>
<keyword evidence="1" id="KW-0067">ATP-binding</keyword>
<dbReference type="PANTHER" id="PTHR42793">
    <property type="entry name" value="COA BINDING DOMAIN CONTAINING PROTEIN"/>
    <property type="match status" value="1"/>
</dbReference>
<keyword evidence="1" id="KW-0547">Nucleotide-binding</keyword>
<dbReference type="SMART" id="SM00881">
    <property type="entry name" value="CoA_binding"/>
    <property type="match status" value="1"/>
</dbReference>
<dbReference type="EMBL" id="SMTK01000002">
    <property type="protein sequence ID" value="TDK26599.1"/>
    <property type="molecule type" value="Genomic_DNA"/>
</dbReference>
<evidence type="ECO:0000313" key="3">
    <source>
        <dbReference type="EMBL" id="TDK26599.1"/>
    </source>
</evidence>
<dbReference type="Gene3D" id="3.30.470.20">
    <property type="entry name" value="ATP-grasp fold, B domain"/>
    <property type="match status" value="1"/>
</dbReference>
<dbReference type="PANTHER" id="PTHR42793:SF1">
    <property type="entry name" value="PEPTIDYL-LYSINE N-ACETYLTRANSFERASE PATZ"/>
    <property type="match status" value="1"/>
</dbReference>
<dbReference type="OrthoDB" id="190266at2"/>
<dbReference type="Pfam" id="PF13549">
    <property type="entry name" value="ATP-grasp_5"/>
    <property type="match status" value="1"/>
</dbReference>
<dbReference type="Proteomes" id="UP000295411">
    <property type="component" value="Unassembled WGS sequence"/>
</dbReference>
<dbReference type="InterPro" id="IPR013815">
    <property type="entry name" value="ATP_grasp_subdomain_1"/>
</dbReference>
<dbReference type="GO" id="GO:0005524">
    <property type="term" value="F:ATP binding"/>
    <property type="evidence" value="ECO:0007669"/>
    <property type="project" value="UniProtKB-UniRule"/>
</dbReference>
<dbReference type="InterPro" id="IPR036291">
    <property type="entry name" value="NAD(P)-bd_dom_sf"/>
</dbReference>
<evidence type="ECO:0000259" key="2">
    <source>
        <dbReference type="PROSITE" id="PS50975"/>
    </source>
</evidence>
<feature type="domain" description="ATP-grasp" evidence="2">
    <location>
        <begin position="493"/>
        <end position="530"/>
    </location>
</feature>
<dbReference type="RefSeq" id="WP_133402959.1">
    <property type="nucleotide sequence ID" value="NZ_SMTK01000002.1"/>
</dbReference>
<dbReference type="SUPFAM" id="SSF56059">
    <property type="entry name" value="Glutathione synthetase ATP-binding domain-like"/>
    <property type="match status" value="1"/>
</dbReference>